<dbReference type="Pfam" id="PF08839">
    <property type="entry name" value="CDT1"/>
    <property type="match status" value="1"/>
</dbReference>
<dbReference type="GO" id="GO:0070182">
    <property type="term" value="F:DNA polymerase binding"/>
    <property type="evidence" value="ECO:0007669"/>
    <property type="project" value="TreeGrafter"/>
</dbReference>
<dbReference type="SUPFAM" id="SSF46785">
    <property type="entry name" value="Winged helix' DNA-binding domain"/>
    <property type="match status" value="1"/>
</dbReference>
<dbReference type="EMBL" id="JAKUCV010007776">
    <property type="protein sequence ID" value="KAJ4822017.1"/>
    <property type="molecule type" value="Genomic_DNA"/>
</dbReference>
<gene>
    <name evidence="2" type="ORF">Tsubulata_001580</name>
</gene>
<name>A0A9Q0IZ53_9ROSI</name>
<dbReference type="PANTHER" id="PTHR28637:SF1">
    <property type="entry name" value="DNA REPLICATION FACTOR CDT1"/>
    <property type="match status" value="1"/>
</dbReference>
<sequence length="172" mass="19554">MSTFSTISPKIQSLTNRTFTFVHLAQIKYILPEAIELKRTSLFDERTCCMNPDLLVTIDVVKVKAIECDEKTMSEITNGGLRKLFRGRLAKFYENHPEGDDIPHEMLSEPFNRKQQGLCQAMTRVPSSSSLGIDVQMVQSPSARTTEPVAPAPASYLSRSFRRSFHNKRFRP</sequence>
<dbReference type="GO" id="GO:0000278">
    <property type="term" value="P:mitotic cell cycle"/>
    <property type="evidence" value="ECO:0007669"/>
    <property type="project" value="TreeGrafter"/>
</dbReference>
<dbReference type="PANTHER" id="PTHR28637">
    <property type="entry name" value="DNA REPLICATION FACTOR CDT1"/>
    <property type="match status" value="1"/>
</dbReference>
<dbReference type="Proteomes" id="UP001141552">
    <property type="component" value="Unassembled WGS sequence"/>
</dbReference>
<dbReference type="InterPro" id="IPR014939">
    <property type="entry name" value="CDT1_Gemini-bd-like"/>
</dbReference>
<dbReference type="GO" id="GO:0071163">
    <property type="term" value="P:DNA replication preinitiation complex assembly"/>
    <property type="evidence" value="ECO:0007669"/>
    <property type="project" value="InterPro"/>
</dbReference>
<dbReference type="GO" id="GO:0003677">
    <property type="term" value="F:DNA binding"/>
    <property type="evidence" value="ECO:0007669"/>
    <property type="project" value="InterPro"/>
</dbReference>
<organism evidence="2 3">
    <name type="scientific">Turnera subulata</name>
    <dbReference type="NCBI Taxonomy" id="218843"/>
    <lineage>
        <taxon>Eukaryota</taxon>
        <taxon>Viridiplantae</taxon>
        <taxon>Streptophyta</taxon>
        <taxon>Embryophyta</taxon>
        <taxon>Tracheophyta</taxon>
        <taxon>Spermatophyta</taxon>
        <taxon>Magnoliopsida</taxon>
        <taxon>eudicotyledons</taxon>
        <taxon>Gunneridae</taxon>
        <taxon>Pentapetalae</taxon>
        <taxon>rosids</taxon>
        <taxon>fabids</taxon>
        <taxon>Malpighiales</taxon>
        <taxon>Passifloraceae</taxon>
        <taxon>Turnera</taxon>
    </lineage>
</organism>
<evidence type="ECO:0000313" key="2">
    <source>
        <dbReference type="EMBL" id="KAJ4822017.1"/>
    </source>
</evidence>
<reference evidence="2" key="1">
    <citation type="submission" date="2022-02" db="EMBL/GenBank/DDBJ databases">
        <authorList>
            <person name="Henning P.M."/>
            <person name="McCubbin A.G."/>
            <person name="Shore J.S."/>
        </authorList>
    </citation>
    <scope>NUCLEOTIDE SEQUENCE</scope>
    <source>
        <strain evidence="2">F60SS</strain>
        <tissue evidence="2">Leaves</tissue>
    </source>
</reference>
<dbReference type="InterPro" id="IPR036390">
    <property type="entry name" value="WH_DNA-bd_sf"/>
</dbReference>
<evidence type="ECO:0000259" key="1">
    <source>
        <dbReference type="SMART" id="SM01075"/>
    </source>
</evidence>
<protein>
    <recommendedName>
        <fullName evidence="1">CDT1 Geminin-binding domain-containing protein</fullName>
    </recommendedName>
</protein>
<evidence type="ECO:0000313" key="3">
    <source>
        <dbReference type="Proteomes" id="UP001141552"/>
    </source>
</evidence>
<dbReference type="GO" id="GO:0030174">
    <property type="term" value="P:regulation of DNA-templated DNA replication initiation"/>
    <property type="evidence" value="ECO:0007669"/>
    <property type="project" value="InterPro"/>
</dbReference>
<feature type="domain" description="CDT1 Geminin-binding" evidence="1">
    <location>
        <begin position="1"/>
        <end position="109"/>
    </location>
</feature>
<reference evidence="2" key="2">
    <citation type="journal article" date="2023" name="Plants (Basel)">
        <title>Annotation of the Turnera subulata (Passifloraceae) Draft Genome Reveals the S-Locus Evolved after the Divergence of Turneroideae from Passifloroideae in a Stepwise Manner.</title>
        <authorList>
            <person name="Henning P.M."/>
            <person name="Roalson E.H."/>
            <person name="Mir W."/>
            <person name="McCubbin A.G."/>
            <person name="Shore J.S."/>
        </authorList>
    </citation>
    <scope>NUCLEOTIDE SEQUENCE</scope>
    <source>
        <strain evidence="2">F60SS</strain>
    </source>
</reference>
<dbReference type="GO" id="GO:0005634">
    <property type="term" value="C:nucleus"/>
    <property type="evidence" value="ECO:0007669"/>
    <property type="project" value="TreeGrafter"/>
</dbReference>
<dbReference type="SMART" id="SM01075">
    <property type="entry name" value="CDT1"/>
    <property type="match status" value="1"/>
</dbReference>
<keyword evidence="3" id="KW-1185">Reference proteome</keyword>
<dbReference type="OrthoDB" id="341730at2759"/>
<dbReference type="InterPro" id="IPR045173">
    <property type="entry name" value="Cdt1"/>
</dbReference>
<dbReference type="AlphaFoldDB" id="A0A9Q0IZ53"/>
<accession>A0A9Q0IZ53</accession>
<comment type="caution">
    <text evidence="2">The sequence shown here is derived from an EMBL/GenBank/DDBJ whole genome shotgun (WGS) entry which is preliminary data.</text>
</comment>
<dbReference type="GO" id="GO:0000076">
    <property type="term" value="P:DNA replication checkpoint signaling"/>
    <property type="evidence" value="ECO:0007669"/>
    <property type="project" value="TreeGrafter"/>
</dbReference>
<proteinExistence type="predicted"/>